<dbReference type="OrthoDB" id="3864156at2759"/>
<evidence type="ECO:0008006" key="3">
    <source>
        <dbReference type="Google" id="ProtNLM"/>
    </source>
</evidence>
<dbReference type="Proteomes" id="UP000254866">
    <property type="component" value="Unassembled WGS sequence"/>
</dbReference>
<dbReference type="AlphaFoldDB" id="A0A370TTB6"/>
<evidence type="ECO:0000313" key="1">
    <source>
        <dbReference type="EMBL" id="RDL38772.1"/>
    </source>
</evidence>
<keyword evidence="2" id="KW-1185">Reference proteome</keyword>
<gene>
    <name evidence="1" type="ORF">BP5553_03112</name>
</gene>
<proteinExistence type="predicted"/>
<comment type="caution">
    <text evidence="1">The sequence shown here is derived from an EMBL/GenBank/DDBJ whole genome shotgun (WGS) entry which is preliminary data.</text>
</comment>
<dbReference type="GeneID" id="43595961"/>
<dbReference type="EMBL" id="NPIC01000002">
    <property type="protein sequence ID" value="RDL38772.1"/>
    <property type="molecule type" value="Genomic_DNA"/>
</dbReference>
<evidence type="ECO:0000313" key="2">
    <source>
        <dbReference type="Proteomes" id="UP000254866"/>
    </source>
</evidence>
<reference evidence="1 2" key="1">
    <citation type="journal article" date="2018" name="IMA Fungus">
        <title>IMA Genome-F 9: Draft genome sequence of Annulohypoxylon stygium, Aspergillus mulundensis, Berkeleyomyces basicola (syn. Thielaviopsis basicola), Ceratocystis smalleyi, two Cercospora beticola strains, Coleophoma cylindrospora, Fusarium fracticaudum, Phialophora cf. hyalina, and Morchella septimelata.</title>
        <authorList>
            <person name="Wingfield B.D."/>
            <person name="Bills G.F."/>
            <person name="Dong Y."/>
            <person name="Huang W."/>
            <person name="Nel W.J."/>
            <person name="Swalarsk-Parry B.S."/>
            <person name="Vaghefi N."/>
            <person name="Wilken P.M."/>
            <person name="An Z."/>
            <person name="de Beer Z.W."/>
            <person name="De Vos L."/>
            <person name="Chen L."/>
            <person name="Duong T.A."/>
            <person name="Gao Y."/>
            <person name="Hammerbacher A."/>
            <person name="Kikkert J.R."/>
            <person name="Li Y."/>
            <person name="Li H."/>
            <person name="Li K."/>
            <person name="Li Q."/>
            <person name="Liu X."/>
            <person name="Ma X."/>
            <person name="Naidoo K."/>
            <person name="Pethybridge S.J."/>
            <person name="Sun J."/>
            <person name="Steenkamp E.T."/>
            <person name="van der Nest M.A."/>
            <person name="van Wyk S."/>
            <person name="Wingfield M.J."/>
            <person name="Xiong C."/>
            <person name="Yue Q."/>
            <person name="Zhang X."/>
        </authorList>
    </citation>
    <scope>NUCLEOTIDE SEQUENCE [LARGE SCALE GENOMIC DNA]</scope>
    <source>
        <strain evidence="1 2">BP 5553</strain>
    </source>
</reference>
<accession>A0A370TTB6</accession>
<organism evidence="1 2">
    <name type="scientific">Venustampulla echinocandica</name>
    <dbReference type="NCBI Taxonomy" id="2656787"/>
    <lineage>
        <taxon>Eukaryota</taxon>
        <taxon>Fungi</taxon>
        <taxon>Dikarya</taxon>
        <taxon>Ascomycota</taxon>
        <taxon>Pezizomycotina</taxon>
        <taxon>Leotiomycetes</taxon>
        <taxon>Helotiales</taxon>
        <taxon>Pleuroascaceae</taxon>
        <taxon>Venustampulla</taxon>
    </lineage>
</organism>
<dbReference type="RefSeq" id="XP_031871428.1">
    <property type="nucleotide sequence ID" value="XM_032011735.1"/>
</dbReference>
<protein>
    <recommendedName>
        <fullName evidence="3">GIY-YIG domain-containing protein</fullName>
    </recommendedName>
</protein>
<sequence length="405" mass="45878">MRPILPNMVELPDDDCVEVVGIIRNSSQSKATHVHLFPKSGENEPKCCIRIESSTRQVVSTKCADFGHSVDSNVAKLEGALVSNYTGVDISPIFENDMAEFGNDISHDCTVDDLAISYNKSIESTYSNGGRSSTSHPRIIRMTANITHKTVPNSHRPIIRHVLDVLAGDNSSILVADSENVYKNLIGRLTLHRIEMSLLAALDPDIEKVHQIGPLDFDTLKSLDHSKAESYKWPGIYLHVIYDEEHYGTFWLYVGAGMDVKSRIAQHYKFRYTPSRRCLHYHMWNMPGQKDFFVLLGDFKGMAFDYGDQSAMNNLFEEWSCLIWQTLPSSLLSVALPQGFRICEANIHLNRASPLRQKYNRKAVTEGNFETALELRLGAKDLLMSHDPDIRAYFERRGGYYDLPM</sequence>
<name>A0A370TTB6_9HELO</name>